<keyword evidence="4 8" id="KW-1133">Transmembrane helix</keyword>
<dbReference type="EMBL" id="AJWJ01000623">
    <property type="protein sequence ID" value="KAF2069644.1"/>
    <property type="molecule type" value="Genomic_DNA"/>
</dbReference>
<evidence type="ECO:0000256" key="2">
    <source>
        <dbReference type="ARBA" id="ARBA00010487"/>
    </source>
</evidence>
<evidence type="ECO:0000256" key="8">
    <source>
        <dbReference type="SAM" id="Phobius"/>
    </source>
</evidence>
<accession>A0A8J4V3D4</accession>
<evidence type="ECO:0000256" key="7">
    <source>
        <dbReference type="SAM" id="MobiDB-lite"/>
    </source>
</evidence>
<dbReference type="InterPro" id="IPR006876">
    <property type="entry name" value="LMBR1-like_membr_prot"/>
</dbReference>
<evidence type="ECO:0000313" key="9">
    <source>
        <dbReference type="EMBL" id="KAF2069644.1"/>
    </source>
</evidence>
<reference evidence="9" key="1">
    <citation type="submission" date="2020-01" db="EMBL/GenBank/DDBJ databases">
        <title>Development of genomics and gene disruption for Polysphondylium violaceum indicates a role for the polyketide synthase stlB in stalk morphogenesis.</title>
        <authorList>
            <person name="Narita B."/>
            <person name="Kawabe Y."/>
            <person name="Kin K."/>
            <person name="Saito T."/>
            <person name="Gibbs R."/>
            <person name="Kuspa A."/>
            <person name="Muzny D."/>
            <person name="Queller D."/>
            <person name="Richards S."/>
            <person name="Strassman J."/>
            <person name="Sucgang R."/>
            <person name="Worley K."/>
            <person name="Schaap P."/>
        </authorList>
    </citation>
    <scope>NUCLEOTIDE SEQUENCE</scope>
    <source>
        <strain evidence="9">QSvi11</strain>
    </source>
</reference>
<organism evidence="9 10">
    <name type="scientific">Polysphondylium violaceum</name>
    <dbReference type="NCBI Taxonomy" id="133409"/>
    <lineage>
        <taxon>Eukaryota</taxon>
        <taxon>Amoebozoa</taxon>
        <taxon>Evosea</taxon>
        <taxon>Eumycetozoa</taxon>
        <taxon>Dictyostelia</taxon>
        <taxon>Dictyosteliales</taxon>
        <taxon>Dictyosteliaceae</taxon>
        <taxon>Polysphondylium</taxon>
    </lineage>
</organism>
<protein>
    <submittedName>
        <fullName evidence="9">Uncharacterized protein</fullName>
    </submittedName>
</protein>
<dbReference type="GO" id="GO:0016020">
    <property type="term" value="C:membrane"/>
    <property type="evidence" value="ECO:0007669"/>
    <property type="project" value="UniProtKB-SubCell"/>
</dbReference>
<evidence type="ECO:0000256" key="1">
    <source>
        <dbReference type="ARBA" id="ARBA00004141"/>
    </source>
</evidence>
<dbReference type="AlphaFoldDB" id="A0A8J4V3D4"/>
<sequence>MGPGNWVLLALEFLIIGGVVIICMKQYVSFKKLPLYSTFTAWLGWFLCFSIVFLVPVDILATDHNRCLERSNGTETECIEPITFLPESVMTVQWKVLYWGTFILSWAVFPILQTFALTGDFRFQERIYSAIKDNLVLYLIMGIGGGVGIIALLIIKNLTIDGLLGLGMLLANAYGLILVVLTMGFGLVDVPRNLFRKASPYRTLRHYRVQAVVLKNELETAQEKLVEHLKLIKVTSDKVGEYDPYRPYLDLIISKCPLQYDSLVEGYTESSVPIKPPPRKNNNGKDDEEGLQGDELLTYRKLVNIHATLMDLTDQTQRGEILYERLLGKAFATEDIIATIEKPKEERNKQIQWSFKNPSKNASFEYYWHLYIYPNYYKIVGIFCALLSGIVVWSEISLPFSTDKTNLSPFAAIISKSEDSLSGLWLQVFCFIPLLYMAICSYTTLFKIRIFNYYRLVPHATNAMSIMFSANYLCRLAAPLSYNFLQLCDLNDASFSTVMGDMDAFSLKHFNLFFPIFVGVVFVASLFNIHKRIAGSCCIKSMRAITDTSESAVDHGMNILKQVREERTSVGGVPPPKTRLGIIKDMFVKKDKNQSSSSSPDGANAPMIPGAARYKAPAQPKSVLAIPKLSRDYTSKSGTVFSSINNNNSNSSSSGANHAILDMGNTAGVPKSSSDRKSLLNDYWDKMNFNISNDNDSFDDIELGTYKNKK</sequence>
<evidence type="ECO:0000256" key="3">
    <source>
        <dbReference type="ARBA" id="ARBA00022692"/>
    </source>
</evidence>
<comment type="similarity">
    <text evidence="2">Belongs to the LIMR family.</text>
</comment>
<comment type="subcellular location">
    <subcellularLocation>
        <location evidence="1">Membrane</location>
        <topology evidence="1">Multi-pass membrane protein</topology>
    </subcellularLocation>
</comment>
<dbReference type="OrthoDB" id="203099at2759"/>
<dbReference type="InterPro" id="IPR051584">
    <property type="entry name" value="GPCR-associated_LMBR1"/>
</dbReference>
<feature type="coiled-coil region" evidence="6">
    <location>
        <begin position="204"/>
        <end position="231"/>
    </location>
</feature>
<evidence type="ECO:0000313" key="10">
    <source>
        <dbReference type="Proteomes" id="UP000695562"/>
    </source>
</evidence>
<evidence type="ECO:0000256" key="6">
    <source>
        <dbReference type="SAM" id="Coils"/>
    </source>
</evidence>
<feature type="transmembrane region" description="Helical" evidence="8">
    <location>
        <begin position="35"/>
        <end position="55"/>
    </location>
</feature>
<proteinExistence type="inferred from homology"/>
<keyword evidence="6" id="KW-0175">Coiled coil</keyword>
<keyword evidence="5 8" id="KW-0472">Membrane</keyword>
<feature type="transmembrane region" description="Helical" evidence="8">
    <location>
        <begin position="167"/>
        <end position="188"/>
    </location>
</feature>
<gene>
    <name evidence="9" type="ORF">CYY_009038</name>
</gene>
<dbReference type="PANTHER" id="PTHR21355:SF11">
    <property type="entry name" value="LMBR1 DOMAIN-CONTAINING PROTEIN 2 HOMOLOG B"/>
    <property type="match status" value="1"/>
</dbReference>
<comment type="caution">
    <text evidence="9">The sequence shown here is derived from an EMBL/GenBank/DDBJ whole genome shotgun (WGS) entry which is preliminary data.</text>
</comment>
<feature type="transmembrane region" description="Helical" evidence="8">
    <location>
        <begin position="512"/>
        <end position="530"/>
    </location>
</feature>
<keyword evidence="3 8" id="KW-0812">Transmembrane</keyword>
<feature type="transmembrane region" description="Helical" evidence="8">
    <location>
        <begin position="96"/>
        <end position="115"/>
    </location>
</feature>
<evidence type="ECO:0000256" key="5">
    <source>
        <dbReference type="ARBA" id="ARBA00023136"/>
    </source>
</evidence>
<feature type="transmembrane region" description="Helical" evidence="8">
    <location>
        <begin position="424"/>
        <end position="445"/>
    </location>
</feature>
<evidence type="ECO:0000256" key="4">
    <source>
        <dbReference type="ARBA" id="ARBA00022989"/>
    </source>
</evidence>
<feature type="transmembrane region" description="Helical" evidence="8">
    <location>
        <begin position="376"/>
        <end position="394"/>
    </location>
</feature>
<feature type="transmembrane region" description="Helical" evidence="8">
    <location>
        <begin position="135"/>
        <end position="155"/>
    </location>
</feature>
<keyword evidence="10" id="KW-1185">Reference proteome</keyword>
<dbReference type="Proteomes" id="UP000695562">
    <property type="component" value="Unassembled WGS sequence"/>
</dbReference>
<feature type="region of interest" description="Disordered" evidence="7">
    <location>
        <begin position="269"/>
        <end position="290"/>
    </location>
</feature>
<feature type="transmembrane region" description="Helical" evidence="8">
    <location>
        <begin position="6"/>
        <end position="23"/>
    </location>
</feature>
<name>A0A8J4V3D4_9MYCE</name>
<dbReference type="PANTHER" id="PTHR21355">
    <property type="entry name" value="G-PROTEIN COUPLED RECEPTOR-ASSOCIATED PROTEIN LMBRD2"/>
    <property type="match status" value="1"/>
</dbReference>
<dbReference type="Pfam" id="PF04791">
    <property type="entry name" value="LMBR1"/>
    <property type="match status" value="1"/>
</dbReference>